<keyword evidence="3" id="KW-1185">Reference proteome</keyword>
<dbReference type="OrthoDB" id="9815592at2"/>
<name>E0TEF6_PARBH</name>
<dbReference type="Gene3D" id="2.160.10.10">
    <property type="entry name" value="Hexapeptide repeat proteins"/>
    <property type="match status" value="1"/>
</dbReference>
<dbReference type="PANTHER" id="PTHR43300:SF11">
    <property type="entry name" value="ACETYLTRANSFERASE RV3034C-RELATED"/>
    <property type="match status" value="1"/>
</dbReference>
<organism evidence="2 3">
    <name type="scientific">Parvularcula bermudensis (strain ATCC BAA-594 / HTCC2503 / KCTC 12087)</name>
    <dbReference type="NCBI Taxonomy" id="314260"/>
    <lineage>
        <taxon>Bacteria</taxon>
        <taxon>Pseudomonadati</taxon>
        <taxon>Pseudomonadota</taxon>
        <taxon>Alphaproteobacteria</taxon>
        <taxon>Parvularculales</taxon>
        <taxon>Parvularculaceae</taxon>
        <taxon>Parvularcula</taxon>
    </lineage>
</organism>
<dbReference type="STRING" id="314260.PB2503_09949"/>
<sequence>MTSDTTALLERILSHPGVQAVEGKNHPGEFMLNSHRLKFYDPGNDYRAQGGRQSVLALTRMRNYGGLPKSSDLLRIGDFVEVARKVTFVAGGEHPHAEVLNTTLHKLSGINNLYDIPAFPGAEVQTRGPITIGSGAVISFGATVLSGVTIGEGAVIGAGALVTKDVPPFAIVSGVPAKITRMRFSDETVAALLRLRWWDLSYPSLCKMAPKIKAAGADAIALSELCEDRDIEYAKTGDYLLVSMSPPVNDEVKMGVVGVERDGQKWVGDALPGLYQFFIAQFKPNPEGQILLMADVFDIADEFGDLSKAA</sequence>
<dbReference type="KEGG" id="pbr:PB2503_09949"/>
<dbReference type="Proteomes" id="UP000001302">
    <property type="component" value="Chromosome"/>
</dbReference>
<dbReference type="eggNOG" id="COG0110">
    <property type="taxonomic scope" value="Bacteria"/>
</dbReference>
<dbReference type="CDD" id="cd03349">
    <property type="entry name" value="LbH_XAT"/>
    <property type="match status" value="1"/>
</dbReference>
<dbReference type="SUPFAM" id="SSF51161">
    <property type="entry name" value="Trimeric LpxA-like enzymes"/>
    <property type="match status" value="1"/>
</dbReference>
<evidence type="ECO:0000313" key="3">
    <source>
        <dbReference type="Proteomes" id="UP000001302"/>
    </source>
</evidence>
<proteinExistence type="inferred from homology"/>
<dbReference type="HOGENOM" id="CLU_896725_0_0_5"/>
<dbReference type="Pfam" id="PF00132">
    <property type="entry name" value="Hexapep"/>
    <property type="match status" value="1"/>
</dbReference>
<dbReference type="RefSeq" id="WP_013301016.1">
    <property type="nucleotide sequence ID" value="NC_014414.1"/>
</dbReference>
<dbReference type="AlphaFoldDB" id="E0TEF6"/>
<reference evidence="3" key="1">
    <citation type="submission" date="2010-08" db="EMBL/GenBank/DDBJ databases">
        <title>Genome sequence of Parvularcula bermudensis HTCC2503.</title>
        <authorList>
            <person name="Kang D.-M."/>
            <person name="Oh H.-M."/>
            <person name="Cho J.-C."/>
        </authorList>
    </citation>
    <scope>NUCLEOTIDE SEQUENCE [LARGE SCALE GENOMIC DNA]</scope>
    <source>
        <strain evidence="3">ATCC BAA-594 / HTCC2503 / KCTC 12087</strain>
    </source>
</reference>
<reference evidence="2 3" key="2">
    <citation type="journal article" date="2011" name="J. Bacteriol.">
        <title>Complete genome sequence of strain HTCC2503T of Parvularcula bermudensis, the type species of the order "Parvularculales" in the class Alphaproteobacteria.</title>
        <authorList>
            <person name="Oh H.M."/>
            <person name="Kang I."/>
            <person name="Vergin K.L."/>
            <person name="Kang D."/>
            <person name="Rhee K.H."/>
            <person name="Giovannoni S.J."/>
            <person name="Cho J.C."/>
        </authorList>
    </citation>
    <scope>NUCLEOTIDE SEQUENCE [LARGE SCALE GENOMIC DNA]</scope>
    <source>
        <strain evidence="3">ATCC BAA-594 / HTCC2503 / KCTC 12087</strain>
    </source>
</reference>
<comment type="similarity">
    <text evidence="1">Belongs to the transferase hexapeptide repeat family.</text>
</comment>
<dbReference type="GO" id="GO:0016740">
    <property type="term" value="F:transferase activity"/>
    <property type="evidence" value="ECO:0007669"/>
    <property type="project" value="UniProtKB-KW"/>
</dbReference>
<dbReference type="PANTHER" id="PTHR43300">
    <property type="entry name" value="ACETYLTRANSFERASE"/>
    <property type="match status" value="1"/>
</dbReference>
<accession>E0TEF6</accession>
<dbReference type="InterPro" id="IPR011004">
    <property type="entry name" value="Trimer_LpxA-like_sf"/>
</dbReference>
<gene>
    <name evidence="2" type="ordered locus">PB2503_09949</name>
</gene>
<dbReference type="InterPro" id="IPR001451">
    <property type="entry name" value="Hexapep"/>
</dbReference>
<keyword evidence="2" id="KW-0808">Transferase</keyword>
<evidence type="ECO:0000256" key="1">
    <source>
        <dbReference type="ARBA" id="ARBA00007274"/>
    </source>
</evidence>
<protein>
    <submittedName>
        <fullName evidence="2">Chloramphenicol acetyltransferase</fullName>
    </submittedName>
</protein>
<evidence type="ECO:0000313" key="2">
    <source>
        <dbReference type="EMBL" id="ADM10042.1"/>
    </source>
</evidence>
<dbReference type="EMBL" id="CP002156">
    <property type="protein sequence ID" value="ADM10042.1"/>
    <property type="molecule type" value="Genomic_DNA"/>
</dbReference>
<dbReference type="InterPro" id="IPR050179">
    <property type="entry name" value="Trans_hexapeptide_repeat"/>
</dbReference>